<protein>
    <submittedName>
        <fullName evidence="2">GCN5-related N-acetyltransferase</fullName>
    </submittedName>
</protein>
<organism evidence="2 3">
    <name type="scientific">Bacteroides reticulotermitis JCM 10512</name>
    <dbReference type="NCBI Taxonomy" id="1445607"/>
    <lineage>
        <taxon>Bacteria</taxon>
        <taxon>Pseudomonadati</taxon>
        <taxon>Bacteroidota</taxon>
        <taxon>Bacteroidia</taxon>
        <taxon>Bacteroidales</taxon>
        <taxon>Bacteroidaceae</taxon>
        <taxon>Bacteroides</taxon>
    </lineage>
</organism>
<dbReference type="InterPro" id="IPR016181">
    <property type="entry name" value="Acyl_CoA_acyltransferase"/>
</dbReference>
<dbReference type="PROSITE" id="PS51186">
    <property type="entry name" value="GNAT"/>
    <property type="match status" value="1"/>
</dbReference>
<reference evidence="2 3" key="1">
    <citation type="journal article" date="2014" name="Genome Announc.">
        <title>Draft Genome Sequence of Bacteroides reticulotermitis Strain JCM 10512T, Isolated from the Gut of a Termite.</title>
        <authorList>
            <person name="Yuki M."/>
            <person name="Oshima K."/>
            <person name="Suda W."/>
            <person name="Sakamoto M."/>
            <person name="Iida T."/>
            <person name="Hattori M."/>
            <person name="Ohkuma M."/>
        </authorList>
    </citation>
    <scope>NUCLEOTIDE SEQUENCE [LARGE SCALE GENOMIC DNA]</scope>
    <source>
        <strain evidence="2 3">JCM 10512</strain>
    </source>
</reference>
<dbReference type="SUPFAM" id="SSF55729">
    <property type="entry name" value="Acyl-CoA N-acyltransferases (Nat)"/>
    <property type="match status" value="1"/>
</dbReference>
<gene>
    <name evidence="2" type="ORF">JCM10512_4343</name>
</gene>
<dbReference type="EMBL" id="BAIV01000032">
    <property type="protein sequence ID" value="GAE85876.1"/>
    <property type="molecule type" value="Genomic_DNA"/>
</dbReference>
<dbReference type="GO" id="GO:0016747">
    <property type="term" value="F:acyltransferase activity, transferring groups other than amino-acyl groups"/>
    <property type="evidence" value="ECO:0007669"/>
    <property type="project" value="InterPro"/>
</dbReference>
<dbReference type="Proteomes" id="UP000019131">
    <property type="component" value="Unassembled WGS sequence"/>
</dbReference>
<keyword evidence="2" id="KW-0808">Transferase</keyword>
<evidence type="ECO:0000313" key="2">
    <source>
        <dbReference type="EMBL" id="GAE85876.1"/>
    </source>
</evidence>
<proteinExistence type="predicted"/>
<dbReference type="Gene3D" id="3.40.630.30">
    <property type="match status" value="1"/>
</dbReference>
<sequence length="171" mass="20112">MGNYLKWGKCNFTPDYLKDKEKRMKIISVRKEPKFKDVAIEYISSKWSVPRMVYEDCITHCISTPNPLPQWYLLEKGNEIIGCAGLVTNDFISRMDLYPWFCGLFVEEAHRGNNYGSLLMEEAKRDASKGGFRKLYLSTGHIGYYEQYGFRYIGNGYHPWDEESRIYEIEL</sequence>
<dbReference type="STRING" id="1445607.JCM10512_4343"/>
<dbReference type="Pfam" id="PF00583">
    <property type="entry name" value="Acetyltransf_1"/>
    <property type="match status" value="1"/>
</dbReference>
<name>W4UY64_9BACE</name>
<dbReference type="CDD" id="cd04301">
    <property type="entry name" value="NAT_SF"/>
    <property type="match status" value="1"/>
</dbReference>
<keyword evidence="3" id="KW-1185">Reference proteome</keyword>
<comment type="caution">
    <text evidence="2">The sequence shown here is derived from an EMBL/GenBank/DDBJ whole genome shotgun (WGS) entry which is preliminary data.</text>
</comment>
<dbReference type="InterPro" id="IPR000182">
    <property type="entry name" value="GNAT_dom"/>
</dbReference>
<feature type="domain" description="N-acetyltransferase" evidence="1">
    <location>
        <begin position="27"/>
        <end position="171"/>
    </location>
</feature>
<accession>W4UY64</accession>
<evidence type="ECO:0000313" key="3">
    <source>
        <dbReference type="Proteomes" id="UP000019131"/>
    </source>
</evidence>
<dbReference type="AlphaFoldDB" id="W4UY64"/>
<evidence type="ECO:0000259" key="1">
    <source>
        <dbReference type="PROSITE" id="PS51186"/>
    </source>
</evidence>